<organism evidence="2 3">
    <name type="scientific">Thalassorhabdomicrobium marinisediminis</name>
    <dbReference type="NCBI Taxonomy" id="2170577"/>
    <lineage>
        <taxon>Bacteria</taxon>
        <taxon>Pseudomonadati</taxon>
        <taxon>Pseudomonadota</taxon>
        <taxon>Alphaproteobacteria</taxon>
        <taxon>Rhodobacterales</taxon>
        <taxon>Paracoccaceae</taxon>
        <taxon>Thalassorhabdomicrobium</taxon>
    </lineage>
</organism>
<dbReference type="EMBL" id="QCYG01000004">
    <property type="protein sequence ID" value="PVA07036.1"/>
    <property type="molecule type" value="Genomic_DNA"/>
</dbReference>
<accession>A0A2T7FXZ1</accession>
<comment type="caution">
    <text evidence="2">The sequence shown here is derived from an EMBL/GenBank/DDBJ whole genome shotgun (WGS) entry which is preliminary data.</text>
</comment>
<feature type="compositionally biased region" description="Basic and acidic residues" evidence="1">
    <location>
        <begin position="114"/>
        <end position="133"/>
    </location>
</feature>
<name>A0A2T7FXZ1_9RHOB</name>
<protein>
    <submittedName>
        <fullName evidence="2">DUF4177 domain-containing protein</fullName>
    </submittedName>
</protein>
<dbReference type="AlphaFoldDB" id="A0A2T7FXZ1"/>
<proteinExistence type="predicted"/>
<feature type="compositionally biased region" description="Acidic residues" evidence="1">
    <location>
        <begin position="136"/>
        <end position="147"/>
    </location>
</feature>
<evidence type="ECO:0000313" key="2">
    <source>
        <dbReference type="EMBL" id="PVA07036.1"/>
    </source>
</evidence>
<dbReference type="RefSeq" id="WP_108640571.1">
    <property type="nucleotide sequence ID" value="NZ_QCYG01000004.1"/>
</dbReference>
<dbReference type="Proteomes" id="UP000244817">
    <property type="component" value="Unassembled WGS sequence"/>
</dbReference>
<evidence type="ECO:0000313" key="3">
    <source>
        <dbReference type="Proteomes" id="UP000244817"/>
    </source>
</evidence>
<evidence type="ECO:0000256" key="1">
    <source>
        <dbReference type="SAM" id="MobiDB-lite"/>
    </source>
</evidence>
<gene>
    <name evidence="2" type="ORF">DC363_07815</name>
</gene>
<keyword evidence="3" id="KW-1185">Reference proteome</keyword>
<reference evidence="2 3" key="1">
    <citation type="submission" date="2018-04" db="EMBL/GenBank/DDBJ databases">
        <title>Pelagivirga bohaiensis gen. nov., sp. nov., a bacterium isolated from the Bohai Sea.</title>
        <authorList>
            <person name="Ji X."/>
        </authorList>
    </citation>
    <scope>NUCLEOTIDE SEQUENCE [LARGE SCALE GENOMIC DNA]</scope>
    <source>
        <strain evidence="2 3">BH-SD16</strain>
    </source>
</reference>
<sequence>MFEYKVVPCPRKGLKAKGVKGAEAQFAHAMQTAMNEQAAEGWTYLRTDTWPMDERQGLTGKTTTFQTMMVFQRVVPAPEDDTPTAGLIEDQSGGAGGATDVAETPDAPDSQPPAEHERPETKEVSADAEHLSETDAQPDETPDTPPEDAEKPRA</sequence>
<feature type="region of interest" description="Disordered" evidence="1">
    <location>
        <begin position="74"/>
        <end position="154"/>
    </location>
</feature>
<dbReference type="OrthoDB" id="7658888at2"/>